<keyword evidence="5 9" id="KW-0560">Oxidoreductase</keyword>
<dbReference type="Gene3D" id="3.40.50.720">
    <property type="entry name" value="NAD(P)-binding Rossmann-like Domain"/>
    <property type="match status" value="2"/>
</dbReference>
<comment type="pathway">
    <text evidence="1">Nucleotide-sugar biosynthesis; UDP-alpha-D-glucuronate biosynthesis; UDP-alpha-D-glucuronate from UDP-alpha-D-glucose: step 1/1.</text>
</comment>
<dbReference type="Proteomes" id="UP000000496">
    <property type="component" value="Chromosome gsn.131"/>
</dbReference>
<feature type="binding site" evidence="11">
    <location>
        <position position="329"/>
    </location>
    <ligand>
        <name>substrate</name>
    </ligand>
</feature>
<dbReference type="InterPro" id="IPR036220">
    <property type="entry name" value="UDP-Glc/GDP-Man_DH_C_sf"/>
</dbReference>
<dbReference type="PIRSF" id="PIRSF500134">
    <property type="entry name" value="UDPglc_DH_bac"/>
    <property type="match status" value="1"/>
</dbReference>
<evidence type="ECO:0000256" key="7">
    <source>
        <dbReference type="ARBA" id="ARBA00047473"/>
    </source>
</evidence>
<dbReference type="NCBIfam" id="TIGR03026">
    <property type="entry name" value="NDP-sugDHase"/>
    <property type="match status" value="1"/>
</dbReference>
<dbReference type="GO" id="GO:0006065">
    <property type="term" value="P:UDP-glucuronate biosynthetic process"/>
    <property type="evidence" value="ECO:0007669"/>
    <property type="project" value="UniProtKB-UniPathway"/>
</dbReference>
<comment type="similarity">
    <text evidence="2 9">Belongs to the UDP-glucose/GDP-mannose dehydrogenase family.</text>
</comment>
<feature type="binding site" evidence="12">
    <location>
        <position position="30"/>
    </location>
    <ligand>
        <name>NAD(+)</name>
        <dbReference type="ChEBI" id="CHEBI:57540"/>
    </ligand>
</feature>
<accession>F8L7S5</accession>
<evidence type="ECO:0000313" key="14">
    <source>
        <dbReference type="EMBL" id="CCB88821.1"/>
    </source>
</evidence>
<dbReference type="InterPro" id="IPR001732">
    <property type="entry name" value="UDP-Glc/GDP-Man_DH_N"/>
</dbReference>
<comment type="catalytic activity">
    <reaction evidence="7 9">
        <text>UDP-alpha-D-glucose + 2 NAD(+) + H2O = UDP-alpha-D-glucuronate + 2 NADH + 3 H(+)</text>
        <dbReference type="Rhea" id="RHEA:23596"/>
        <dbReference type="ChEBI" id="CHEBI:15377"/>
        <dbReference type="ChEBI" id="CHEBI:15378"/>
        <dbReference type="ChEBI" id="CHEBI:57540"/>
        <dbReference type="ChEBI" id="CHEBI:57945"/>
        <dbReference type="ChEBI" id="CHEBI:58052"/>
        <dbReference type="ChEBI" id="CHEBI:58885"/>
        <dbReference type="EC" id="1.1.1.22"/>
    </reaction>
</comment>
<dbReference type="GO" id="GO:0000271">
    <property type="term" value="P:polysaccharide biosynthetic process"/>
    <property type="evidence" value="ECO:0007669"/>
    <property type="project" value="InterPro"/>
</dbReference>
<dbReference type="InterPro" id="IPR017476">
    <property type="entry name" value="UDP-Glc/GDP-Man"/>
</dbReference>
<dbReference type="InterPro" id="IPR014026">
    <property type="entry name" value="UDP-Glc/GDP-Man_DH_dimer"/>
</dbReference>
<dbReference type="FunFam" id="1.20.5.100:FF:000001">
    <property type="entry name" value="UDP-glucose 6-dehydrogenase"/>
    <property type="match status" value="1"/>
</dbReference>
<dbReference type="SUPFAM" id="SSF51735">
    <property type="entry name" value="NAD(P)-binding Rossmann-fold domains"/>
    <property type="match status" value="1"/>
</dbReference>
<sequence>MEILVIGVGYVGLVTGTCFAEMGHHVTCLDIDENKINGLKKNVIPFYEPGLEELVRRNQDAKRLSFTTDYALGLKNADVCFIAVGTPPHKDGSANLSFIEAVATSIGEYLDHSLVVVNKSTVPVGTARHIQKLIQQKLDERGVKVSFDIASNPEFLKEGSAISDSMKPDRIIIGSDSEKAINLLRELYSSFTLNHDRIHIMDLPSAEMTKYASNAMLATRISFMNELAALCEKLGANINDVRHGMSSDSRIGYHFLYAGAGYGGSCFPKDIRALIAMANQNGLDAPILEAVHNINERQKNVLSEKISDHFAKKGGVKGKTIAIWGLSFKPNTDDIREAPALKLIDSLLKNGAILRLFDPLALPKVKELLGHKKNIHFCLSEYHAAEQADAIALVTEWKQFRFVNLKTVLSKMKGNAFFDGRNQYKAREMAIKGFRYYGIGIPKLSTDLLQDLKTRGNNKVSRYEDPRFDYSSSRFD</sequence>
<keyword evidence="6 9" id="KW-0520">NAD</keyword>
<dbReference type="PANTHER" id="PTHR43750">
    <property type="entry name" value="UDP-GLUCOSE 6-DEHYDROGENASE TUAD"/>
    <property type="match status" value="1"/>
</dbReference>
<feature type="active site" description="Nucleophile" evidence="10">
    <location>
        <position position="266"/>
    </location>
</feature>
<feature type="binding site" evidence="11">
    <location>
        <position position="210"/>
    </location>
    <ligand>
        <name>substrate</name>
    </ligand>
</feature>
<dbReference type="Pfam" id="PF03720">
    <property type="entry name" value="UDPG_MGDP_dh_C"/>
    <property type="match status" value="1"/>
</dbReference>
<reference key="1">
    <citation type="journal article" date="2011" name="Mol. Biol. Evol.">
        <title>Unity in variety -- the pan-genome of the Chlamydiae.</title>
        <authorList>
            <person name="Collingro A."/>
            <person name="Tischler P."/>
            <person name="Weinmaier T."/>
            <person name="Penz T."/>
            <person name="Heinz E."/>
            <person name="Brunham R.C."/>
            <person name="Read T.D."/>
            <person name="Bavoil P.M."/>
            <person name="Sachse K."/>
            <person name="Kahane S."/>
            <person name="Friedman M.G."/>
            <person name="Rattei T."/>
            <person name="Myers G.S.A."/>
            <person name="Horn M."/>
        </authorList>
    </citation>
    <scope>NUCLEOTIDE SEQUENCE</scope>
    <source>
        <strain>Z</strain>
    </source>
</reference>
<evidence type="ECO:0000256" key="12">
    <source>
        <dbReference type="PIRSR" id="PIRSR500134-3"/>
    </source>
</evidence>
<dbReference type="InterPro" id="IPR028357">
    <property type="entry name" value="UDPglc_DH_bac"/>
</dbReference>
<gene>
    <name evidence="14" type="primary">udg-B</name>
    <name evidence="14" type="ordered locus">SNE_A09440</name>
</gene>
<dbReference type="InterPro" id="IPR008927">
    <property type="entry name" value="6-PGluconate_DH-like_C_sf"/>
</dbReference>
<protein>
    <recommendedName>
        <fullName evidence="4 9">UDP-glucose 6-dehydrogenase</fullName>
        <ecNumber evidence="3 9">1.1.1.22</ecNumber>
    </recommendedName>
</protein>
<dbReference type="AlphaFoldDB" id="F8L7S5"/>
<feature type="binding site" evidence="12">
    <location>
        <position position="121"/>
    </location>
    <ligand>
        <name>NAD(+)</name>
        <dbReference type="ChEBI" id="CHEBI:57540"/>
    </ligand>
</feature>
<feature type="binding site" evidence="12">
    <location>
        <position position="336"/>
    </location>
    <ligand>
        <name>NAD(+)</name>
        <dbReference type="ChEBI" id="CHEBI:57540"/>
    </ligand>
</feature>
<feature type="domain" description="UDP-glucose/GDP-mannose dehydrogenase C-terminal" evidence="13">
    <location>
        <begin position="322"/>
        <end position="426"/>
    </location>
</feature>
<dbReference type="InterPro" id="IPR014027">
    <property type="entry name" value="UDP-Glc/GDP-Man_DH_C"/>
</dbReference>
<evidence type="ECO:0000256" key="10">
    <source>
        <dbReference type="PIRSR" id="PIRSR500134-1"/>
    </source>
</evidence>
<dbReference type="EC" id="1.1.1.22" evidence="3 9"/>
<feature type="binding site" evidence="11">
    <location>
        <begin position="255"/>
        <end position="259"/>
    </location>
    <ligand>
        <name>substrate</name>
    </ligand>
</feature>
<dbReference type="SUPFAM" id="SSF52413">
    <property type="entry name" value="UDP-glucose/GDP-mannose dehydrogenase C-terminal domain"/>
    <property type="match status" value="1"/>
</dbReference>
<evidence type="ECO:0000256" key="3">
    <source>
        <dbReference type="ARBA" id="ARBA00012954"/>
    </source>
</evidence>
<dbReference type="InterPro" id="IPR036291">
    <property type="entry name" value="NAD(P)-bd_dom_sf"/>
</dbReference>
<dbReference type="KEGG" id="sng:SNE_A09440"/>
<dbReference type="GO" id="GO:0003979">
    <property type="term" value="F:UDP-glucose 6-dehydrogenase activity"/>
    <property type="evidence" value="ECO:0007669"/>
    <property type="project" value="UniProtKB-EC"/>
</dbReference>
<dbReference type="Pfam" id="PF03721">
    <property type="entry name" value="UDPG_MGDP_dh_N"/>
    <property type="match status" value="1"/>
</dbReference>
<evidence type="ECO:0000256" key="1">
    <source>
        <dbReference type="ARBA" id="ARBA00004701"/>
    </source>
</evidence>
<dbReference type="SUPFAM" id="SSF48179">
    <property type="entry name" value="6-phosphogluconate dehydrogenase C-terminal domain-like"/>
    <property type="match status" value="1"/>
</dbReference>
<feature type="binding site" evidence="11">
    <location>
        <begin position="155"/>
        <end position="158"/>
    </location>
    <ligand>
        <name>substrate</name>
    </ligand>
</feature>
<dbReference type="HOGENOM" id="CLU_023810_1_2_0"/>
<dbReference type="RefSeq" id="WP_013943288.1">
    <property type="nucleotide sequence ID" value="NC_015713.1"/>
</dbReference>
<evidence type="ECO:0000313" key="15">
    <source>
        <dbReference type="Proteomes" id="UP000000496"/>
    </source>
</evidence>
<feature type="binding site" evidence="12">
    <location>
        <position position="35"/>
    </location>
    <ligand>
        <name>NAD(+)</name>
        <dbReference type="ChEBI" id="CHEBI:57540"/>
    </ligand>
</feature>
<comment type="function">
    <text evidence="8">Catalyzes the conversion of UDP-glucose into UDP-glucuronate, one of the precursors of teichuronic acid.</text>
</comment>
<feature type="binding site" evidence="12">
    <location>
        <position position="269"/>
    </location>
    <ligand>
        <name>NAD(+)</name>
        <dbReference type="ChEBI" id="CHEBI:57540"/>
    </ligand>
</feature>
<evidence type="ECO:0000256" key="4">
    <source>
        <dbReference type="ARBA" id="ARBA00015132"/>
    </source>
</evidence>
<dbReference type="EMBL" id="FR872582">
    <property type="protein sequence ID" value="CCB88821.1"/>
    <property type="molecule type" value="Genomic_DNA"/>
</dbReference>
<dbReference type="OrthoDB" id="9803238at2"/>
<name>F8L7S5_SIMNZ</name>
<evidence type="ECO:0000256" key="5">
    <source>
        <dbReference type="ARBA" id="ARBA00023002"/>
    </source>
</evidence>
<feature type="binding site" evidence="12">
    <location>
        <position position="158"/>
    </location>
    <ligand>
        <name>NAD(+)</name>
        <dbReference type="ChEBI" id="CHEBI:57540"/>
    </ligand>
</feature>
<dbReference type="eggNOG" id="COG1004">
    <property type="taxonomic scope" value="Bacteria"/>
</dbReference>
<evidence type="ECO:0000256" key="8">
    <source>
        <dbReference type="ARBA" id="ARBA00053241"/>
    </source>
</evidence>
<dbReference type="PANTHER" id="PTHR43750:SF3">
    <property type="entry name" value="UDP-GLUCOSE 6-DEHYDROGENASE TUAD"/>
    <property type="match status" value="1"/>
</dbReference>
<evidence type="ECO:0000256" key="2">
    <source>
        <dbReference type="ARBA" id="ARBA00006601"/>
    </source>
</evidence>
<proteinExistence type="inferred from homology"/>
<evidence type="ECO:0000256" key="6">
    <source>
        <dbReference type="ARBA" id="ARBA00023027"/>
    </source>
</evidence>
<dbReference type="SMART" id="SM00984">
    <property type="entry name" value="UDPG_MGDP_dh_C"/>
    <property type="match status" value="1"/>
</dbReference>
<evidence type="ECO:0000256" key="9">
    <source>
        <dbReference type="PIRNR" id="PIRNR000124"/>
    </source>
</evidence>
<feature type="binding site" evidence="12">
    <location>
        <position position="86"/>
    </location>
    <ligand>
        <name>NAD(+)</name>
        <dbReference type="ChEBI" id="CHEBI:57540"/>
    </ligand>
</feature>
<dbReference type="Gene3D" id="1.20.5.100">
    <property type="entry name" value="Cytochrome c1, transmembrane anchor, C-terminal"/>
    <property type="match status" value="1"/>
</dbReference>
<evidence type="ECO:0000256" key="11">
    <source>
        <dbReference type="PIRSR" id="PIRSR500134-2"/>
    </source>
</evidence>
<evidence type="ECO:0000259" key="13">
    <source>
        <dbReference type="SMART" id="SM00984"/>
    </source>
</evidence>
<dbReference type="PIRSF" id="PIRSF000124">
    <property type="entry name" value="UDPglc_GDPman_dh"/>
    <property type="match status" value="1"/>
</dbReference>
<keyword evidence="15" id="KW-1185">Reference proteome</keyword>
<dbReference type="STRING" id="331113.SNE_A09440"/>
<organism evidence="14 15">
    <name type="scientific">Simkania negevensis (strain ATCC VR-1471 / DSM 27360 / Z)</name>
    <dbReference type="NCBI Taxonomy" id="331113"/>
    <lineage>
        <taxon>Bacteria</taxon>
        <taxon>Pseudomonadati</taxon>
        <taxon>Chlamydiota</taxon>
        <taxon>Chlamydiia</taxon>
        <taxon>Parachlamydiales</taxon>
        <taxon>Simkaniaceae</taxon>
        <taxon>Simkania</taxon>
    </lineage>
</organism>
<dbReference type="UniPathway" id="UPA00038">
    <property type="reaction ID" value="UER00491"/>
</dbReference>
<dbReference type="Pfam" id="PF00984">
    <property type="entry name" value="UDPG_MGDP_dh"/>
    <property type="match status" value="1"/>
</dbReference>
<dbReference type="GO" id="GO:0051287">
    <property type="term" value="F:NAD binding"/>
    <property type="evidence" value="ECO:0007669"/>
    <property type="project" value="InterPro"/>
</dbReference>
<reference evidence="14 15" key="2">
    <citation type="journal article" date="2011" name="Mol. Biol. Evol.">
        <title>Unity in variety--the pan-genome of the Chlamydiae.</title>
        <authorList>
            <person name="Collingro A."/>
            <person name="Tischler P."/>
            <person name="Weinmaier T."/>
            <person name="Penz T."/>
            <person name="Heinz E."/>
            <person name="Brunham R.C."/>
            <person name="Read T.D."/>
            <person name="Bavoil P.M."/>
            <person name="Sachse K."/>
            <person name="Kahane S."/>
            <person name="Friedman M.G."/>
            <person name="Rattei T."/>
            <person name="Myers G.S."/>
            <person name="Horn M."/>
        </authorList>
    </citation>
    <scope>NUCLEOTIDE SEQUENCE [LARGE SCALE GENOMIC DNA]</scope>
    <source>
        <strain evidence="15">ATCC VR-1471 / Z</strain>
    </source>
</reference>
<feature type="binding site" evidence="11">
    <location>
        <position position="263"/>
    </location>
    <ligand>
        <name>substrate</name>
    </ligand>
</feature>